<keyword evidence="6" id="KW-0862">Zinc</keyword>
<gene>
    <name evidence="15" type="ORF">PACTADRAFT_49400</name>
</gene>
<feature type="region of interest" description="Disordered" evidence="11">
    <location>
        <begin position="1030"/>
        <end position="1051"/>
    </location>
</feature>
<dbReference type="GO" id="GO:0000981">
    <property type="term" value="F:DNA-binding transcription factor activity, RNA polymerase II-specific"/>
    <property type="evidence" value="ECO:0007669"/>
    <property type="project" value="TreeGrafter"/>
</dbReference>
<reference evidence="16" key="1">
    <citation type="submission" date="2016-05" db="EMBL/GenBank/DDBJ databases">
        <title>Comparative genomics of biotechnologically important yeasts.</title>
        <authorList>
            <consortium name="DOE Joint Genome Institute"/>
            <person name="Riley R."/>
            <person name="Haridas S."/>
            <person name="Wolfe K.H."/>
            <person name="Lopes M.R."/>
            <person name="Hittinger C.T."/>
            <person name="Goker M."/>
            <person name="Salamov A."/>
            <person name="Wisecaver J."/>
            <person name="Long T.M."/>
            <person name="Aerts A.L."/>
            <person name="Barry K."/>
            <person name="Choi C."/>
            <person name="Clum A."/>
            <person name="Coughlan A.Y."/>
            <person name="Deshpande S."/>
            <person name="Douglass A.P."/>
            <person name="Hanson S.J."/>
            <person name="Klenk H.-P."/>
            <person name="Labutti K."/>
            <person name="Lapidus A."/>
            <person name="Lindquist E."/>
            <person name="Lipzen A."/>
            <person name="Meier-Kolthoff J.P."/>
            <person name="Ohm R.A."/>
            <person name="Otillar R.P."/>
            <person name="Pangilinan J."/>
            <person name="Peng Y."/>
            <person name="Rokas A."/>
            <person name="Rosa C.A."/>
            <person name="Scheuner C."/>
            <person name="Sibirny A.A."/>
            <person name="Slot J.C."/>
            <person name="Stielow J.B."/>
            <person name="Sun H."/>
            <person name="Kurtzman C.P."/>
            <person name="Blackwell M."/>
            <person name="Grigoriev I.V."/>
            <person name="Jeffries T.W."/>
        </authorList>
    </citation>
    <scope>NUCLEOTIDE SEQUENCE [LARGE SCALE GENOMIC DNA]</scope>
    <source>
        <strain evidence="16">NRRL Y-2460</strain>
    </source>
</reference>
<feature type="domain" description="PHD-type" evidence="12">
    <location>
        <begin position="145"/>
        <end position="201"/>
    </location>
</feature>
<dbReference type="PROSITE" id="PS50016">
    <property type="entry name" value="ZF_PHD_2"/>
    <property type="match status" value="1"/>
</dbReference>
<organism evidence="15 16">
    <name type="scientific">Pachysolen tannophilus NRRL Y-2460</name>
    <dbReference type="NCBI Taxonomy" id="669874"/>
    <lineage>
        <taxon>Eukaryota</taxon>
        <taxon>Fungi</taxon>
        <taxon>Dikarya</taxon>
        <taxon>Ascomycota</taxon>
        <taxon>Saccharomycotina</taxon>
        <taxon>Pichiomycetes</taxon>
        <taxon>Pachysolenaceae</taxon>
        <taxon>Pachysolen</taxon>
    </lineage>
</organism>
<evidence type="ECO:0000259" key="12">
    <source>
        <dbReference type="PROSITE" id="PS50016"/>
    </source>
</evidence>
<feature type="region of interest" description="Disordered" evidence="11">
    <location>
        <begin position="1"/>
        <end position="125"/>
    </location>
</feature>
<evidence type="ECO:0000313" key="16">
    <source>
        <dbReference type="Proteomes" id="UP000094236"/>
    </source>
</evidence>
<dbReference type="SMART" id="SM00393">
    <property type="entry name" value="R3H"/>
    <property type="match status" value="1"/>
</dbReference>
<dbReference type="AlphaFoldDB" id="A0A1E4TW69"/>
<dbReference type="Pfam" id="PF01424">
    <property type="entry name" value="R3H"/>
    <property type="match status" value="1"/>
</dbReference>
<feature type="domain" description="RING-type" evidence="13">
    <location>
        <begin position="148"/>
        <end position="199"/>
    </location>
</feature>
<evidence type="ECO:0000256" key="2">
    <source>
        <dbReference type="ARBA" id="ARBA00007269"/>
    </source>
</evidence>
<dbReference type="GO" id="GO:0005634">
    <property type="term" value="C:nucleus"/>
    <property type="evidence" value="ECO:0007669"/>
    <property type="project" value="UniProtKB-SubCell"/>
</dbReference>
<evidence type="ECO:0000256" key="6">
    <source>
        <dbReference type="ARBA" id="ARBA00022833"/>
    </source>
</evidence>
<dbReference type="GO" id="GO:0008270">
    <property type="term" value="F:zinc ion binding"/>
    <property type="evidence" value="ECO:0007669"/>
    <property type="project" value="UniProtKB-KW"/>
</dbReference>
<evidence type="ECO:0000259" key="14">
    <source>
        <dbReference type="PROSITE" id="PS51061"/>
    </source>
</evidence>
<evidence type="ECO:0000259" key="13">
    <source>
        <dbReference type="PROSITE" id="PS50089"/>
    </source>
</evidence>
<dbReference type="SUPFAM" id="SSF82708">
    <property type="entry name" value="R3H domain"/>
    <property type="match status" value="1"/>
</dbReference>
<evidence type="ECO:0000256" key="11">
    <source>
        <dbReference type="SAM" id="MobiDB-lite"/>
    </source>
</evidence>
<evidence type="ECO:0008006" key="17">
    <source>
        <dbReference type="Google" id="ProtNLM"/>
    </source>
</evidence>
<dbReference type="InterPro" id="IPR036867">
    <property type="entry name" value="R3H_dom_sf"/>
</dbReference>
<dbReference type="GO" id="GO:0005737">
    <property type="term" value="C:cytoplasm"/>
    <property type="evidence" value="ECO:0007669"/>
    <property type="project" value="EnsemblFungi"/>
</dbReference>
<feature type="compositionally biased region" description="Acidic residues" evidence="11">
    <location>
        <begin position="83"/>
        <end position="121"/>
    </location>
</feature>
<dbReference type="PROSITE" id="PS51061">
    <property type="entry name" value="R3H"/>
    <property type="match status" value="1"/>
</dbReference>
<keyword evidence="4" id="KW-0677">Repeat</keyword>
<dbReference type="Pfam" id="PF01422">
    <property type="entry name" value="zf-NF-X1"/>
    <property type="match status" value="6"/>
</dbReference>
<protein>
    <recommendedName>
        <fullName evidence="17">R3H domain-containing protein</fullName>
    </recommendedName>
</protein>
<dbReference type="GO" id="GO:0070651">
    <property type="term" value="P:nonfunctional rRNA decay"/>
    <property type="evidence" value="ECO:0007669"/>
    <property type="project" value="EnsemblFungi"/>
</dbReference>
<evidence type="ECO:0000256" key="9">
    <source>
        <dbReference type="ARBA" id="ARBA00023242"/>
    </source>
</evidence>
<dbReference type="PANTHER" id="PTHR12360:SF12">
    <property type="entry name" value="TRANSCRIPTIONAL REPRESSOR NF-X1"/>
    <property type="match status" value="1"/>
</dbReference>
<dbReference type="EMBL" id="KV454013">
    <property type="protein sequence ID" value="ODV95974.1"/>
    <property type="molecule type" value="Genomic_DNA"/>
</dbReference>
<feature type="compositionally biased region" description="Polar residues" evidence="11">
    <location>
        <begin position="1072"/>
        <end position="1096"/>
    </location>
</feature>
<dbReference type="OrthoDB" id="6512771at2759"/>
<dbReference type="CDD" id="cd06008">
    <property type="entry name" value="NF-X1-zinc-finger"/>
    <property type="match status" value="3"/>
</dbReference>
<sequence>MALGGGSEIDQVRSDGLCLDDSSAVNNSVYSHKENEKESHNEEQEHQRDGNCDETREVEQRLDVVGNIFSGGEDLQLLSHDIQEDDEDVEDEDDEDEDDEDDEDEDEDEDYEDDEDDEDEFGFSRGTDDVAILANSILTDIKNGTYTCLVCTGEIDSDSKIWSCDVCYRTYDLDCIRSWATKGSSTLKSDRSWRCPSCNNKHFKIPKSYTCWCKKIMNPPANPIYPHSCSNTCNHKLEGCSHGCSFPCHPGPHVKRCGAIGPVMKCHCGKNEKQLPCVITPYKTGWCCYEPCGDIMPCGIHKCQQTCHTGPCGVCKEVIVGKCYCGKHQKDMFCYQRIPKKSINKDGNSWIGVYQCEEICNELLDCGNHRCEKTCHALDPANDHKCLLKPELASHCYCGKQQISSILNGQHRKSCLDPIPSCDQICGKLLTCGHKCVWKCHPGECSPCYQILTESCSCQYSQFSVPCKFVLDKGKPRCHHKCQALLNCRRHRCNRQCCSYEQVAMKRERERKKQIRKNTLNTNSFENDTMTIEAVHICTRECGKLLACGIHYCKMSCHVGPCNPCLESSAEDLICSCGNTVVPAPVRCGTKLPPCPYPCTRQPACDHRLEQHNCHENDQECPKCTKLLTKTCQCDKKIEVKNVMCFQQHVSCGLVCGKPLKCGHKCLKTCHKPGECQTKCTSKCGAAKSVCGHLDDKKCHYPSPCNEKLPCSTMVVLRCKCNRIKRELPCGATLTKPSIENNVLDCDDECARVERNKQLFQALNISSSEKNAQSSIDIRKTSLPDNLICKLLELENPYAKDILMTYFRQKTWCLEIEKKLRNLLISSEPSRRTLHFQPMKKAQRQFIHNLAAVYGFYSESHDPEPRRSVTITKLLNSKTPSMTLEEGYICYSKLKERENLRAFKKEMDAKELVDLNGNFDLKHSYYNAIAIRDVFFGVTRDEIESCLIDLVEAFMKKPGVVLSKPININYINDSTYVFYGNHHNLTSQKLENELYTLSTSFLSLLRQKSLAFDCKLCKLDESGSVIYDTEDNESRNRRVNGNKAENPKTASENLFTVLDIHDTNVTKENNEELTNNSDQQNLSNGNHNESQSYNWW</sequence>
<feature type="compositionally biased region" description="Basic and acidic residues" evidence="11">
    <location>
        <begin position="31"/>
        <end position="62"/>
    </location>
</feature>
<dbReference type="Gene3D" id="3.30.1370.50">
    <property type="entry name" value="R3H-like domain"/>
    <property type="match status" value="1"/>
</dbReference>
<evidence type="ECO:0000256" key="10">
    <source>
        <dbReference type="PROSITE-ProRule" id="PRU00175"/>
    </source>
</evidence>
<dbReference type="STRING" id="669874.A0A1E4TW69"/>
<proteinExistence type="inferred from homology"/>
<keyword evidence="9" id="KW-0539">Nucleus</keyword>
<dbReference type="SUPFAM" id="SSF57850">
    <property type="entry name" value="RING/U-box"/>
    <property type="match status" value="1"/>
</dbReference>
<comment type="similarity">
    <text evidence="2">Belongs to the NFX1 family.</text>
</comment>
<dbReference type="InterPro" id="IPR034078">
    <property type="entry name" value="NFX1_fam"/>
</dbReference>
<name>A0A1E4TW69_PACTA</name>
<evidence type="ECO:0000256" key="3">
    <source>
        <dbReference type="ARBA" id="ARBA00022723"/>
    </source>
</evidence>
<keyword evidence="5 10" id="KW-0863">Zinc-finger</keyword>
<accession>A0A1E4TW69</accession>
<evidence type="ECO:0000256" key="1">
    <source>
        <dbReference type="ARBA" id="ARBA00004123"/>
    </source>
</evidence>
<dbReference type="GO" id="GO:0000977">
    <property type="term" value="F:RNA polymerase II transcription regulatory region sequence-specific DNA binding"/>
    <property type="evidence" value="ECO:0007669"/>
    <property type="project" value="TreeGrafter"/>
</dbReference>
<comment type="subcellular location">
    <subcellularLocation>
        <location evidence="1">Nucleus</location>
    </subcellularLocation>
</comment>
<dbReference type="Proteomes" id="UP000094236">
    <property type="component" value="Unassembled WGS sequence"/>
</dbReference>
<dbReference type="SMART" id="SM00438">
    <property type="entry name" value="ZnF_NFX"/>
    <property type="match status" value="8"/>
</dbReference>
<feature type="region of interest" description="Disordered" evidence="11">
    <location>
        <begin position="1070"/>
        <end position="1096"/>
    </location>
</feature>
<evidence type="ECO:0000256" key="8">
    <source>
        <dbReference type="ARBA" id="ARBA00023163"/>
    </source>
</evidence>
<dbReference type="InterPro" id="IPR000967">
    <property type="entry name" value="Znf_NFX1"/>
</dbReference>
<keyword evidence="7" id="KW-0805">Transcription regulation</keyword>
<evidence type="ECO:0000313" key="15">
    <source>
        <dbReference type="EMBL" id="ODV95974.1"/>
    </source>
</evidence>
<evidence type="ECO:0000256" key="7">
    <source>
        <dbReference type="ARBA" id="ARBA00023015"/>
    </source>
</evidence>
<evidence type="ECO:0000256" key="5">
    <source>
        <dbReference type="ARBA" id="ARBA00022771"/>
    </source>
</evidence>
<dbReference type="PROSITE" id="PS50089">
    <property type="entry name" value="ZF_RING_2"/>
    <property type="match status" value="1"/>
</dbReference>
<feature type="domain" description="R3H" evidence="14">
    <location>
        <begin position="810"/>
        <end position="875"/>
    </location>
</feature>
<keyword evidence="8" id="KW-0804">Transcription</keyword>
<keyword evidence="16" id="KW-1185">Reference proteome</keyword>
<dbReference type="PANTHER" id="PTHR12360">
    <property type="entry name" value="NUCLEAR TRANSCRIPTION FACTOR, X-BOX BINDING 1 NFX1"/>
    <property type="match status" value="1"/>
</dbReference>
<dbReference type="InterPro" id="IPR019787">
    <property type="entry name" value="Znf_PHD-finger"/>
</dbReference>
<evidence type="ECO:0000256" key="4">
    <source>
        <dbReference type="ARBA" id="ARBA00022737"/>
    </source>
</evidence>
<dbReference type="GO" id="GO:0000122">
    <property type="term" value="P:negative regulation of transcription by RNA polymerase II"/>
    <property type="evidence" value="ECO:0007669"/>
    <property type="project" value="TreeGrafter"/>
</dbReference>
<dbReference type="InterPro" id="IPR001841">
    <property type="entry name" value="Znf_RING"/>
</dbReference>
<dbReference type="InterPro" id="IPR001374">
    <property type="entry name" value="R3H_dom"/>
</dbReference>
<keyword evidence="3" id="KW-0479">Metal-binding</keyword>